<name>A0A377K4G2_ECOLX</name>
<organism evidence="3 4">
    <name type="scientific">Escherichia coli</name>
    <dbReference type="NCBI Taxonomy" id="562"/>
    <lineage>
        <taxon>Bacteria</taxon>
        <taxon>Pseudomonadati</taxon>
        <taxon>Pseudomonadota</taxon>
        <taxon>Gammaproteobacteria</taxon>
        <taxon>Enterobacterales</taxon>
        <taxon>Enterobacteriaceae</taxon>
        <taxon>Escherichia</taxon>
    </lineage>
</organism>
<protein>
    <submittedName>
        <fullName evidence="3">Peptide/polyketide synthase</fullName>
        <ecNumber evidence="3">2.3.1.41</ecNumber>
    </submittedName>
</protein>
<dbReference type="EMBL" id="UGEM01000004">
    <property type="protein sequence ID" value="STP19302.1"/>
    <property type="molecule type" value="Genomic_DNA"/>
</dbReference>
<keyword evidence="1 3" id="KW-0808">Transferase</keyword>
<dbReference type="InterPro" id="IPR001227">
    <property type="entry name" value="Ac_transferase_dom_sf"/>
</dbReference>
<evidence type="ECO:0000313" key="4">
    <source>
        <dbReference type="Proteomes" id="UP000254181"/>
    </source>
</evidence>
<dbReference type="PANTHER" id="PTHR43775:SF51">
    <property type="entry name" value="INACTIVE PHENOLPHTHIOCEROL SYNTHESIS POLYKETIDE SYNTHASE TYPE I PKS1-RELATED"/>
    <property type="match status" value="1"/>
</dbReference>
<dbReference type="GO" id="GO:0004315">
    <property type="term" value="F:3-oxoacyl-[acyl-carrier-protein] synthase activity"/>
    <property type="evidence" value="ECO:0007669"/>
    <property type="project" value="UniProtKB-EC"/>
</dbReference>
<dbReference type="Gene3D" id="3.40.366.10">
    <property type="entry name" value="Malonyl-Coenzyme A Acyl Carrier Protein, domain 2"/>
    <property type="match status" value="1"/>
</dbReference>
<dbReference type="Proteomes" id="UP000254181">
    <property type="component" value="Unassembled WGS sequence"/>
</dbReference>
<dbReference type="GO" id="GO:0006633">
    <property type="term" value="P:fatty acid biosynthetic process"/>
    <property type="evidence" value="ECO:0007669"/>
    <property type="project" value="TreeGrafter"/>
</dbReference>
<dbReference type="SUPFAM" id="SSF52151">
    <property type="entry name" value="FabD/lysophospholipase-like"/>
    <property type="match status" value="1"/>
</dbReference>
<dbReference type="PANTHER" id="PTHR43775">
    <property type="entry name" value="FATTY ACID SYNTHASE"/>
    <property type="match status" value="1"/>
</dbReference>
<accession>A0A377K4G2</accession>
<keyword evidence="3" id="KW-0012">Acyltransferase</keyword>
<dbReference type="GO" id="GO:0004312">
    <property type="term" value="F:fatty acid synthase activity"/>
    <property type="evidence" value="ECO:0007669"/>
    <property type="project" value="TreeGrafter"/>
</dbReference>
<proteinExistence type="predicted"/>
<dbReference type="InterPro" id="IPR050091">
    <property type="entry name" value="PKS_NRPS_Biosynth_Enz"/>
</dbReference>
<evidence type="ECO:0000256" key="1">
    <source>
        <dbReference type="ARBA" id="ARBA00022679"/>
    </source>
</evidence>
<dbReference type="InterPro" id="IPR014043">
    <property type="entry name" value="Acyl_transferase_dom"/>
</dbReference>
<dbReference type="InterPro" id="IPR016035">
    <property type="entry name" value="Acyl_Trfase/lysoPLipase"/>
</dbReference>
<gene>
    <name evidence="3" type="primary">ppsE_2</name>
    <name evidence="3" type="ORF">NCTC9075_02715</name>
</gene>
<evidence type="ECO:0000313" key="3">
    <source>
        <dbReference type="EMBL" id="STP19302.1"/>
    </source>
</evidence>
<reference evidence="3 4" key="1">
    <citation type="submission" date="2018-06" db="EMBL/GenBank/DDBJ databases">
        <authorList>
            <consortium name="Pathogen Informatics"/>
            <person name="Doyle S."/>
        </authorList>
    </citation>
    <scope>NUCLEOTIDE SEQUENCE [LARGE SCALE GENOMIC DNA]</scope>
    <source>
        <strain evidence="3 4">NCTC9075</strain>
    </source>
</reference>
<dbReference type="EC" id="2.3.1.41" evidence="3"/>
<sequence length="140" mass="15679">MFPGQGSQYHGMASALYAHQPMFRQHMDRCFAAFQRYSTVDLKALCLTMRIRGILIKRSFTQPALFCVEYSLARTLIDLGITPDSMIGHSLGEYVAACIAGVFTLEDALHVIEARGRLMQSMRPGSMMAVYLSREQLTHG</sequence>
<evidence type="ECO:0000259" key="2">
    <source>
        <dbReference type="SMART" id="SM00827"/>
    </source>
</evidence>
<dbReference type="SMART" id="SM00827">
    <property type="entry name" value="PKS_AT"/>
    <property type="match status" value="1"/>
</dbReference>
<dbReference type="Pfam" id="PF00698">
    <property type="entry name" value="Acyl_transf_1"/>
    <property type="match status" value="1"/>
</dbReference>
<feature type="domain" description="Malonyl-CoA:ACP transacylase (MAT)" evidence="2">
    <location>
        <begin position="1"/>
        <end position="140"/>
    </location>
</feature>
<dbReference type="AlphaFoldDB" id="A0A377K4G2"/>